<dbReference type="NCBIfam" id="TIGR02464">
    <property type="entry name" value="ribofla_fusion"/>
    <property type="match status" value="1"/>
</dbReference>
<dbReference type="Proteomes" id="UP000813461">
    <property type="component" value="Unassembled WGS sequence"/>
</dbReference>
<dbReference type="InterPro" id="IPR037238">
    <property type="entry name" value="YbiA-like_sf"/>
</dbReference>
<accession>A0A8K0R7G3</accession>
<feature type="compositionally biased region" description="Basic and acidic residues" evidence="1">
    <location>
        <begin position="205"/>
        <end position="218"/>
    </location>
</feature>
<dbReference type="OrthoDB" id="206452at2759"/>
<dbReference type="AlphaFoldDB" id="A0A8K0R7G3"/>
<dbReference type="InterPro" id="IPR012816">
    <property type="entry name" value="NADAR"/>
</dbReference>
<organism evidence="3 4">
    <name type="scientific">Paraphoma chrysanthemicola</name>
    <dbReference type="NCBI Taxonomy" id="798071"/>
    <lineage>
        <taxon>Eukaryota</taxon>
        <taxon>Fungi</taxon>
        <taxon>Dikarya</taxon>
        <taxon>Ascomycota</taxon>
        <taxon>Pezizomycotina</taxon>
        <taxon>Dothideomycetes</taxon>
        <taxon>Pleosporomycetidae</taxon>
        <taxon>Pleosporales</taxon>
        <taxon>Pleosporineae</taxon>
        <taxon>Phaeosphaeriaceae</taxon>
        <taxon>Paraphoma</taxon>
    </lineage>
</organism>
<name>A0A8K0R7G3_9PLEO</name>
<feature type="region of interest" description="Disordered" evidence="1">
    <location>
        <begin position="205"/>
        <end position="244"/>
    </location>
</feature>
<protein>
    <recommendedName>
        <fullName evidence="2">NADAR domain-containing protein</fullName>
    </recommendedName>
</protein>
<sequence length="244" mass="27297">MPPKRKPNAPGRAPNPTSQQSTTIYFYAPNSTPYGTFSQWYPSPLTIPTTSLHFLTRSPASTTLLATYAPRIPFTCAEQVHMFAKALLFGDAASCVRILARSDPKEQKKLGKRVKGFNEYKWTRVKSRVVRVGNWYKFTDSRNEGLKEVLLGTGERELVEAAKGDRVWGIGFGEGEAEGRRGEWGENRLGEAVMAVRRRIRMCEARGEEGGERGKGDLEWDGGEEEEEEEEEEEVGEGMGEEDG</sequence>
<evidence type="ECO:0000259" key="2">
    <source>
        <dbReference type="Pfam" id="PF08719"/>
    </source>
</evidence>
<keyword evidence="4" id="KW-1185">Reference proteome</keyword>
<dbReference type="Pfam" id="PF08719">
    <property type="entry name" value="NADAR"/>
    <property type="match status" value="1"/>
</dbReference>
<dbReference type="Gene3D" id="1.10.357.40">
    <property type="entry name" value="YbiA-like"/>
    <property type="match status" value="1"/>
</dbReference>
<dbReference type="EMBL" id="JAGMVJ010000009">
    <property type="protein sequence ID" value="KAH7087333.1"/>
    <property type="molecule type" value="Genomic_DNA"/>
</dbReference>
<dbReference type="SUPFAM" id="SSF143990">
    <property type="entry name" value="YbiA-like"/>
    <property type="match status" value="1"/>
</dbReference>
<feature type="region of interest" description="Disordered" evidence="1">
    <location>
        <begin position="1"/>
        <end position="21"/>
    </location>
</feature>
<feature type="compositionally biased region" description="Acidic residues" evidence="1">
    <location>
        <begin position="219"/>
        <end position="244"/>
    </location>
</feature>
<evidence type="ECO:0000256" key="1">
    <source>
        <dbReference type="SAM" id="MobiDB-lite"/>
    </source>
</evidence>
<evidence type="ECO:0000313" key="4">
    <source>
        <dbReference type="Proteomes" id="UP000813461"/>
    </source>
</evidence>
<dbReference type="CDD" id="cd15457">
    <property type="entry name" value="NADAR"/>
    <property type="match status" value="1"/>
</dbReference>
<comment type="caution">
    <text evidence="3">The sequence shown here is derived from an EMBL/GenBank/DDBJ whole genome shotgun (WGS) entry which is preliminary data.</text>
</comment>
<evidence type="ECO:0000313" key="3">
    <source>
        <dbReference type="EMBL" id="KAH7087333.1"/>
    </source>
</evidence>
<proteinExistence type="predicted"/>
<feature type="domain" description="NADAR" evidence="2">
    <location>
        <begin position="25"/>
        <end position="201"/>
    </location>
</feature>
<reference evidence="3" key="1">
    <citation type="journal article" date="2021" name="Nat. Commun.">
        <title>Genetic determinants of endophytism in the Arabidopsis root mycobiome.</title>
        <authorList>
            <person name="Mesny F."/>
            <person name="Miyauchi S."/>
            <person name="Thiergart T."/>
            <person name="Pickel B."/>
            <person name="Atanasova L."/>
            <person name="Karlsson M."/>
            <person name="Huettel B."/>
            <person name="Barry K.W."/>
            <person name="Haridas S."/>
            <person name="Chen C."/>
            <person name="Bauer D."/>
            <person name="Andreopoulos W."/>
            <person name="Pangilinan J."/>
            <person name="LaButti K."/>
            <person name="Riley R."/>
            <person name="Lipzen A."/>
            <person name="Clum A."/>
            <person name="Drula E."/>
            <person name="Henrissat B."/>
            <person name="Kohler A."/>
            <person name="Grigoriev I.V."/>
            <person name="Martin F.M."/>
            <person name="Hacquard S."/>
        </authorList>
    </citation>
    <scope>NUCLEOTIDE SEQUENCE</scope>
    <source>
        <strain evidence="3">MPI-SDFR-AT-0120</strain>
    </source>
</reference>
<gene>
    <name evidence="3" type="ORF">FB567DRAFT_621104</name>
</gene>